<gene>
    <name evidence="3" type="ORF">CVT26_007496</name>
</gene>
<dbReference type="Pfam" id="PF24883">
    <property type="entry name" value="NPHP3_N"/>
    <property type="match status" value="1"/>
</dbReference>
<organism evidence="3 4">
    <name type="scientific">Gymnopilus dilepis</name>
    <dbReference type="NCBI Taxonomy" id="231916"/>
    <lineage>
        <taxon>Eukaryota</taxon>
        <taxon>Fungi</taxon>
        <taxon>Dikarya</taxon>
        <taxon>Basidiomycota</taxon>
        <taxon>Agaricomycotina</taxon>
        <taxon>Agaricomycetes</taxon>
        <taxon>Agaricomycetidae</taxon>
        <taxon>Agaricales</taxon>
        <taxon>Agaricineae</taxon>
        <taxon>Hymenogastraceae</taxon>
        <taxon>Gymnopilus</taxon>
    </lineage>
</organism>
<feature type="domain" description="Nephrocystin 3-like N-terminal" evidence="2">
    <location>
        <begin position="68"/>
        <end position="233"/>
    </location>
</feature>
<dbReference type="InterPro" id="IPR027417">
    <property type="entry name" value="P-loop_NTPase"/>
</dbReference>
<evidence type="ECO:0000256" key="1">
    <source>
        <dbReference type="ARBA" id="ARBA00022737"/>
    </source>
</evidence>
<dbReference type="Gene3D" id="3.40.50.300">
    <property type="entry name" value="P-loop containing nucleotide triphosphate hydrolases"/>
    <property type="match status" value="1"/>
</dbReference>
<dbReference type="STRING" id="231916.A0A409YSM5"/>
<dbReference type="EMBL" id="NHYE01000387">
    <property type="protein sequence ID" value="PPR06017.1"/>
    <property type="molecule type" value="Genomic_DNA"/>
</dbReference>
<keyword evidence="1" id="KW-0677">Repeat</keyword>
<evidence type="ECO:0000313" key="3">
    <source>
        <dbReference type="EMBL" id="PPR06017.1"/>
    </source>
</evidence>
<evidence type="ECO:0000259" key="2">
    <source>
        <dbReference type="Pfam" id="PF24883"/>
    </source>
</evidence>
<dbReference type="OrthoDB" id="4760524at2759"/>
<sequence length="741" mass="84352">MTSISHAIINGGTFTHYNGQQTNINVAESGFTLLRKTVAHGAFHNSGERFDPPRCHPNTRVAVIRKIKDWILGQDPNTRNAYIVWLHGAAGAGKSAIAQSVAELCYTEGRLAGSFFFGRSDPNRNHARSFIATLAYQIALSIPVMRPEINAIIEHNPLILTHSLPDQFSALIARPLCDLSASAAMQQFDFPNVIVIDGLDECLDRRSQTEILDVIVQGITKYHLPFLFLVACRPEMEISQRFSSPDTTDILTRLHLDRSYLPDHDIELFLRDNFRDIVETHPFRQHIPTPWPSEENFQQIVRKSSGQFIYASTVMKFVRSNRHQPHRRLDAILSLRTEPGKQPFEELDMLYLHIFCSVGSVQDVLPIIAFHLMTGANFVKSIEQLFSLESGEIAVLFCDLASIIALHKEGTGIYLKILHASLSDFLLDQARSRQFYIDLKLHHTNLVTRCLRFLGDQALTSASTHAAHTLALNFFVRHWDQCTQSADLWGVISSFPLLKFYMERASFARYQQADSSAIRHFNFYFLPSFFSLLKRMSPGHPDGEFVLQHHQSMIDSLIQTHLEVYYEDTQLSFLVCLVDFFVNNRAVTPYDVIRDSGLFETDSDLRDDDYLALTLLPDNSADHWNYYEMLEEFLKDPHRSEIFSLDERKYTSAAKFCLDHSEAGPLTLAGNHSVDDANLLQARLNCTEFFLQRADLSVALKDSCEKRLARLESESLEPLGTATREKNVLRAYLMRKDVGID</sequence>
<protein>
    <recommendedName>
        <fullName evidence="2">Nephrocystin 3-like N-terminal domain-containing protein</fullName>
    </recommendedName>
</protein>
<accession>A0A409YSM5</accession>
<dbReference type="PANTHER" id="PTHR10039:SF17">
    <property type="entry name" value="FUNGAL STAND N-TERMINAL GOODBYE DOMAIN-CONTAINING PROTEIN-RELATED"/>
    <property type="match status" value="1"/>
</dbReference>
<comment type="caution">
    <text evidence="3">The sequence shown here is derived from an EMBL/GenBank/DDBJ whole genome shotgun (WGS) entry which is preliminary data.</text>
</comment>
<evidence type="ECO:0000313" key="4">
    <source>
        <dbReference type="Proteomes" id="UP000284706"/>
    </source>
</evidence>
<dbReference type="InParanoid" id="A0A409YSM5"/>
<dbReference type="AlphaFoldDB" id="A0A409YSM5"/>
<reference evidence="3 4" key="1">
    <citation type="journal article" date="2018" name="Evol. Lett.">
        <title>Horizontal gene cluster transfer increased hallucinogenic mushroom diversity.</title>
        <authorList>
            <person name="Reynolds H.T."/>
            <person name="Vijayakumar V."/>
            <person name="Gluck-Thaler E."/>
            <person name="Korotkin H.B."/>
            <person name="Matheny P.B."/>
            <person name="Slot J.C."/>
        </authorList>
    </citation>
    <scope>NUCLEOTIDE SEQUENCE [LARGE SCALE GENOMIC DNA]</scope>
    <source>
        <strain evidence="3 4">SRW20</strain>
    </source>
</reference>
<dbReference type="SUPFAM" id="SSF52540">
    <property type="entry name" value="P-loop containing nucleoside triphosphate hydrolases"/>
    <property type="match status" value="1"/>
</dbReference>
<name>A0A409YSM5_9AGAR</name>
<proteinExistence type="predicted"/>
<dbReference type="PANTHER" id="PTHR10039">
    <property type="entry name" value="AMELOGENIN"/>
    <property type="match status" value="1"/>
</dbReference>
<keyword evidence="4" id="KW-1185">Reference proteome</keyword>
<dbReference type="Proteomes" id="UP000284706">
    <property type="component" value="Unassembled WGS sequence"/>
</dbReference>
<dbReference type="InterPro" id="IPR056884">
    <property type="entry name" value="NPHP3-like_N"/>
</dbReference>